<evidence type="ECO:0000313" key="2">
    <source>
        <dbReference type="Proteomes" id="UP000183832"/>
    </source>
</evidence>
<name>A0A1J1J7Z2_9DIPT</name>
<dbReference type="EMBL" id="CVRI01000074">
    <property type="protein sequence ID" value="CRL08074.1"/>
    <property type="molecule type" value="Genomic_DNA"/>
</dbReference>
<dbReference type="Proteomes" id="UP000183832">
    <property type="component" value="Unassembled WGS sequence"/>
</dbReference>
<keyword evidence="2" id="KW-1185">Reference proteome</keyword>
<evidence type="ECO:0000313" key="1">
    <source>
        <dbReference type="EMBL" id="CRL08074.1"/>
    </source>
</evidence>
<protein>
    <submittedName>
        <fullName evidence="1">CLUMA_CG021166, isoform A</fullName>
    </submittedName>
</protein>
<accession>A0A1J1J7Z2</accession>
<sequence>MHIKIFHANGETQSGLIERILGFEKQIAKWTGVTSQHNPISLEIEKCCHCHKCPLLPDCSKQSGEGLFSPCLRPGDDN</sequence>
<reference evidence="1 2" key="1">
    <citation type="submission" date="2015-04" db="EMBL/GenBank/DDBJ databases">
        <authorList>
            <person name="Syromyatnikov M.Y."/>
            <person name="Popov V.N."/>
        </authorList>
    </citation>
    <scope>NUCLEOTIDE SEQUENCE [LARGE SCALE GENOMIC DNA]</scope>
</reference>
<proteinExistence type="predicted"/>
<organism evidence="1 2">
    <name type="scientific">Clunio marinus</name>
    <dbReference type="NCBI Taxonomy" id="568069"/>
    <lineage>
        <taxon>Eukaryota</taxon>
        <taxon>Metazoa</taxon>
        <taxon>Ecdysozoa</taxon>
        <taxon>Arthropoda</taxon>
        <taxon>Hexapoda</taxon>
        <taxon>Insecta</taxon>
        <taxon>Pterygota</taxon>
        <taxon>Neoptera</taxon>
        <taxon>Endopterygota</taxon>
        <taxon>Diptera</taxon>
        <taxon>Nematocera</taxon>
        <taxon>Chironomoidea</taxon>
        <taxon>Chironomidae</taxon>
        <taxon>Clunio</taxon>
    </lineage>
</organism>
<gene>
    <name evidence="1" type="ORF">CLUMA_CG021166</name>
</gene>
<dbReference type="AlphaFoldDB" id="A0A1J1J7Z2"/>